<dbReference type="GeneID" id="87806148"/>
<dbReference type="RefSeq" id="XP_062625409.1">
    <property type="nucleotide sequence ID" value="XM_062769425.1"/>
</dbReference>
<dbReference type="Proteomes" id="UP000827549">
    <property type="component" value="Chromosome 2"/>
</dbReference>
<sequence length="218" mass="24249">MSLNENTGKKRRATSEVEGDATPPTKKARSDDECSETTSSSEESEDADAIDEIFDLVCRATSLWEEWRARATDRNRAETRRSASVQLLGLASTHCEDTRLALLQAVSASDNTLERVVTVHDAMGRWREALSIKIQAEIVRLSDYAAYNKAEEAADKASRACVEWFCADGVRRGDGYFAAARFSDLFEDMFPDSGTWGEEFKAVLKRLADATHRDAVPK</sequence>
<dbReference type="AlphaFoldDB" id="A0AAF1BGW1"/>
<gene>
    <name evidence="2" type="ORF">LOC62_02G002901</name>
</gene>
<evidence type="ECO:0000313" key="2">
    <source>
        <dbReference type="EMBL" id="WOO79377.1"/>
    </source>
</evidence>
<organism evidence="2 3">
    <name type="scientific">Vanrija pseudolonga</name>
    <dbReference type="NCBI Taxonomy" id="143232"/>
    <lineage>
        <taxon>Eukaryota</taxon>
        <taxon>Fungi</taxon>
        <taxon>Dikarya</taxon>
        <taxon>Basidiomycota</taxon>
        <taxon>Agaricomycotina</taxon>
        <taxon>Tremellomycetes</taxon>
        <taxon>Trichosporonales</taxon>
        <taxon>Trichosporonaceae</taxon>
        <taxon>Vanrija</taxon>
    </lineage>
</organism>
<proteinExistence type="predicted"/>
<name>A0AAF1BGW1_9TREE</name>
<keyword evidence="3" id="KW-1185">Reference proteome</keyword>
<dbReference type="EMBL" id="CP086715">
    <property type="protein sequence ID" value="WOO79377.1"/>
    <property type="molecule type" value="Genomic_DNA"/>
</dbReference>
<protein>
    <submittedName>
        <fullName evidence="2">Uncharacterized protein</fullName>
    </submittedName>
</protein>
<evidence type="ECO:0000256" key="1">
    <source>
        <dbReference type="SAM" id="MobiDB-lite"/>
    </source>
</evidence>
<reference evidence="2" key="1">
    <citation type="submission" date="2023-10" db="EMBL/GenBank/DDBJ databases">
        <authorList>
            <person name="Noh H."/>
        </authorList>
    </citation>
    <scope>NUCLEOTIDE SEQUENCE</scope>
    <source>
        <strain evidence="2">DUCC4014</strain>
    </source>
</reference>
<evidence type="ECO:0000313" key="3">
    <source>
        <dbReference type="Proteomes" id="UP000827549"/>
    </source>
</evidence>
<accession>A0AAF1BGW1</accession>
<feature type="region of interest" description="Disordered" evidence="1">
    <location>
        <begin position="1"/>
        <end position="47"/>
    </location>
</feature>